<protein>
    <submittedName>
        <fullName evidence="1">Uncharacterized protein</fullName>
    </submittedName>
</protein>
<reference evidence="1" key="1">
    <citation type="submission" date="2022-12" db="EMBL/GenBank/DDBJ databases">
        <authorList>
            <person name="Ruckert C."/>
            <person name="Busche T."/>
            <person name="Kalinowski J."/>
            <person name="Wittmann C."/>
        </authorList>
    </citation>
    <scope>NUCLEOTIDE SEQUENCE</scope>
    <source>
        <strain evidence="1">DSM 40467</strain>
    </source>
</reference>
<gene>
    <name evidence="1" type="ORF">STRCI_006344</name>
</gene>
<sequence length="107" mass="10994">MGSNYHINNVNGPAIFGDHGRMEINNGTDAATLLRLADQLVERLRVESPALVPQAQVIQGELAGAGQDGRAADRGRIRAALETIGIGVAAGSGGLALAQEIGRVLGL</sequence>
<accession>A0ABY7KMU9</accession>
<evidence type="ECO:0000313" key="2">
    <source>
        <dbReference type="Proteomes" id="UP001164439"/>
    </source>
</evidence>
<dbReference type="Proteomes" id="UP001164439">
    <property type="component" value="Chromosome"/>
</dbReference>
<proteinExistence type="predicted"/>
<keyword evidence="2" id="KW-1185">Reference proteome</keyword>
<name>A0ABY7KMU9_9ACTN</name>
<dbReference type="RefSeq" id="WP_269662375.1">
    <property type="nucleotide sequence ID" value="NZ_CP114413.1"/>
</dbReference>
<evidence type="ECO:0000313" key="1">
    <source>
        <dbReference type="EMBL" id="WAZ24888.1"/>
    </source>
</evidence>
<dbReference type="EMBL" id="CP114413">
    <property type="protein sequence ID" value="WAZ24888.1"/>
    <property type="molecule type" value="Genomic_DNA"/>
</dbReference>
<organism evidence="1 2">
    <name type="scientific">Streptomyces cinnabarinus</name>
    <dbReference type="NCBI Taxonomy" id="67287"/>
    <lineage>
        <taxon>Bacteria</taxon>
        <taxon>Bacillati</taxon>
        <taxon>Actinomycetota</taxon>
        <taxon>Actinomycetes</taxon>
        <taxon>Kitasatosporales</taxon>
        <taxon>Streptomycetaceae</taxon>
        <taxon>Streptomyces</taxon>
    </lineage>
</organism>